<evidence type="ECO:0000313" key="2">
    <source>
        <dbReference type="EMBL" id="ATA55299.1"/>
    </source>
</evidence>
<feature type="chain" id="PRO_5012806527" evidence="1">
    <location>
        <begin position="29"/>
        <end position="317"/>
    </location>
</feature>
<keyword evidence="1" id="KW-0732">Signal</keyword>
<dbReference type="Proteomes" id="UP000217154">
    <property type="component" value="Chromosome"/>
</dbReference>
<dbReference type="Gene3D" id="3.20.20.80">
    <property type="entry name" value="Glycosidases"/>
    <property type="match status" value="1"/>
</dbReference>
<sequence>MTNRARSLLRALSVLALGLAAWVRPAVAALPETQGVPGFGVMVHYLPDKQSIAGIGRFDVDAFAASLSEMRASHLILTLGQNNGQFIAPNAALEALCPRSAAHRSPRDLPMEIGRALRRHGIALILYLPFRAPQGDAYLMECLGDVSEQQPPPTRFIAAWSAVIDSWSQHYGALATGWWFDGVYNTTGMTTRDWDRFCAAARSGAPTRWLAFNAGEGAARFSLKSAPCQNLMAGEYLQPAARLASPPSELRLHVLTPLGASWAQPSAPRFSAAQLRSWIGDANARGGMLTLDMPLDADFHFLPAHVALVRSATAPRP</sequence>
<reference evidence="2 3" key="1">
    <citation type="submission" date="2017-09" db="EMBL/GenBank/DDBJ databases">
        <title>The diverse metabolic capabilities of V. boronicumulans make it an excellent choice for continued studies on novel biodegradation.</title>
        <authorList>
            <person name="Sun S."/>
        </authorList>
    </citation>
    <scope>NUCLEOTIDE SEQUENCE [LARGE SCALE GENOMIC DNA]</scope>
    <source>
        <strain evidence="2 3">J1</strain>
    </source>
</reference>
<dbReference type="SUPFAM" id="SSF51445">
    <property type="entry name" value="(Trans)glycosidases"/>
    <property type="match status" value="1"/>
</dbReference>
<organism evidence="2 3">
    <name type="scientific">Variovorax boronicumulans</name>
    <dbReference type="NCBI Taxonomy" id="436515"/>
    <lineage>
        <taxon>Bacteria</taxon>
        <taxon>Pseudomonadati</taxon>
        <taxon>Pseudomonadota</taxon>
        <taxon>Betaproteobacteria</taxon>
        <taxon>Burkholderiales</taxon>
        <taxon>Comamonadaceae</taxon>
        <taxon>Variovorax</taxon>
    </lineage>
</organism>
<dbReference type="InterPro" id="IPR017853">
    <property type="entry name" value="GH"/>
</dbReference>
<name>A0A250DMU6_9BURK</name>
<gene>
    <name evidence="2" type="ORF">CKY39_20310</name>
</gene>
<evidence type="ECO:0000256" key="1">
    <source>
        <dbReference type="SAM" id="SignalP"/>
    </source>
</evidence>
<proteinExistence type="predicted"/>
<dbReference type="KEGG" id="vbo:CKY39_20310"/>
<accession>A0A250DMU6</accession>
<protein>
    <submittedName>
        <fullName evidence="2">Uncharacterized protein</fullName>
    </submittedName>
</protein>
<feature type="signal peptide" evidence="1">
    <location>
        <begin position="1"/>
        <end position="28"/>
    </location>
</feature>
<dbReference type="EMBL" id="CP023284">
    <property type="protein sequence ID" value="ATA55299.1"/>
    <property type="molecule type" value="Genomic_DNA"/>
</dbReference>
<evidence type="ECO:0000313" key="3">
    <source>
        <dbReference type="Proteomes" id="UP000217154"/>
    </source>
</evidence>
<dbReference type="RefSeq" id="WP_095745683.1">
    <property type="nucleotide sequence ID" value="NZ_CP023284.1"/>
</dbReference>
<dbReference type="AlphaFoldDB" id="A0A250DMU6"/>